<evidence type="ECO:0000256" key="4">
    <source>
        <dbReference type="ARBA" id="ARBA00022723"/>
    </source>
</evidence>
<comment type="subunit">
    <text evidence="10">Heterotetramer of two alpha and two beta subunits.</text>
</comment>
<comment type="pathway">
    <text evidence="10">Carbohydrate metabolism; tricarboxylic acid cycle; succinate from succinyl-CoA (ligase route): step 1/1.</text>
</comment>
<dbReference type="GO" id="GO:0006104">
    <property type="term" value="P:succinyl-CoA metabolic process"/>
    <property type="evidence" value="ECO:0007669"/>
    <property type="project" value="TreeGrafter"/>
</dbReference>
<organism evidence="12 13">
    <name type="scientific">Candidatus Pseudothioglobus singularis PS1</name>
    <dbReference type="NCBI Taxonomy" id="1125411"/>
    <lineage>
        <taxon>Bacteria</taxon>
        <taxon>Pseudomonadati</taxon>
        <taxon>Pseudomonadota</taxon>
        <taxon>Gammaproteobacteria</taxon>
        <taxon>Candidatus Pseudothioglobaceae</taxon>
        <taxon>Candidatus Pseudothioglobus</taxon>
    </lineage>
</organism>
<gene>
    <name evidence="10 12" type="primary">sucC</name>
    <name evidence="12" type="ORF">W908_06425</name>
</gene>
<comment type="similarity">
    <text evidence="1 10">Belongs to the succinate/malate CoA ligase beta subunit family.</text>
</comment>
<keyword evidence="6 10" id="KW-0067">ATP-binding</keyword>
<evidence type="ECO:0000256" key="1">
    <source>
        <dbReference type="ARBA" id="ARBA00009182"/>
    </source>
</evidence>
<accession>A0A0M5L0H0</accession>
<dbReference type="InterPro" id="IPR016102">
    <property type="entry name" value="Succinyl-CoA_synth-like"/>
</dbReference>
<dbReference type="GO" id="GO:0004776">
    <property type="term" value="F:succinate-CoA ligase (GDP-forming) activity"/>
    <property type="evidence" value="ECO:0007669"/>
    <property type="project" value="RHEA"/>
</dbReference>
<evidence type="ECO:0000313" key="12">
    <source>
        <dbReference type="EMBL" id="ALE02198.1"/>
    </source>
</evidence>
<dbReference type="SUPFAM" id="SSF52210">
    <property type="entry name" value="Succinyl-CoA synthetase domains"/>
    <property type="match status" value="1"/>
</dbReference>
<evidence type="ECO:0000256" key="9">
    <source>
        <dbReference type="ARBA" id="ARBA00052891"/>
    </source>
</evidence>
<dbReference type="NCBIfam" id="NF001913">
    <property type="entry name" value="PRK00696.1"/>
    <property type="match status" value="1"/>
</dbReference>
<dbReference type="GO" id="GO:0004775">
    <property type="term" value="F:succinate-CoA ligase (ADP-forming) activity"/>
    <property type="evidence" value="ECO:0007669"/>
    <property type="project" value="UniProtKB-UniRule"/>
</dbReference>
<feature type="binding site" evidence="10">
    <location>
        <position position="264"/>
    </location>
    <ligand>
        <name>substrate</name>
        <note>ligand shared with subunit alpha</note>
    </ligand>
</feature>
<dbReference type="HAMAP" id="MF_00558">
    <property type="entry name" value="Succ_CoA_beta"/>
    <property type="match status" value="1"/>
</dbReference>
<comment type="catalytic activity">
    <reaction evidence="9">
        <text>GTP + succinate + CoA = succinyl-CoA + GDP + phosphate</text>
        <dbReference type="Rhea" id="RHEA:22120"/>
        <dbReference type="ChEBI" id="CHEBI:30031"/>
        <dbReference type="ChEBI" id="CHEBI:37565"/>
        <dbReference type="ChEBI" id="CHEBI:43474"/>
        <dbReference type="ChEBI" id="CHEBI:57287"/>
        <dbReference type="ChEBI" id="CHEBI:57292"/>
        <dbReference type="ChEBI" id="CHEBI:58189"/>
    </reaction>
    <physiologicalReaction direction="right-to-left" evidence="9">
        <dbReference type="Rhea" id="RHEA:22122"/>
    </physiologicalReaction>
</comment>
<feature type="binding site" evidence="10">
    <location>
        <position position="46"/>
    </location>
    <ligand>
        <name>ATP</name>
        <dbReference type="ChEBI" id="CHEBI:30616"/>
    </ligand>
</feature>
<evidence type="ECO:0000313" key="13">
    <source>
        <dbReference type="Proteomes" id="UP000068905"/>
    </source>
</evidence>
<dbReference type="GO" id="GO:0006099">
    <property type="term" value="P:tricarboxylic acid cycle"/>
    <property type="evidence" value="ECO:0007669"/>
    <property type="project" value="UniProtKB-UniRule"/>
</dbReference>
<dbReference type="Proteomes" id="UP000068905">
    <property type="component" value="Chromosome"/>
</dbReference>
<dbReference type="NCBIfam" id="TIGR01016">
    <property type="entry name" value="sucCoAbeta"/>
    <property type="match status" value="1"/>
</dbReference>
<comment type="function">
    <text evidence="10">Succinyl-CoA synthetase functions in the citric acid cycle (TCA), coupling the hydrolysis of succinyl-CoA to the synthesis of either ATP or GTP and thus represents the only step of substrate-level phosphorylation in the TCA. The beta subunit provides nucleotide specificity of the enzyme and binds the substrate succinate, while the binding sites for coenzyme A and phosphate are found in the alpha subunit.</text>
</comment>
<dbReference type="SUPFAM" id="SSF56059">
    <property type="entry name" value="Glutathione synthetase ATP-binding domain-like"/>
    <property type="match status" value="1"/>
</dbReference>
<dbReference type="OrthoDB" id="9802602at2"/>
<dbReference type="PANTHER" id="PTHR11815">
    <property type="entry name" value="SUCCINYL-COA SYNTHETASE BETA CHAIN"/>
    <property type="match status" value="1"/>
</dbReference>
<dbReference type="UniPathway" id="UPA00223">
    <property type="reaction ID" value="UER00999"/>
</dbReference>
<dbReference type="GO" id="GO:0000287">
    <property type="term" value="F:magnesium ion binding"/>
    <property type="evidence" value="ECO:0007669"/>
    <property type="project" value="UniProtKB-UniRule"/>
</dbReference>
<feature type="domain" description="ATP-grasp" evidence="11">
    <location>
        <begin position="9"/>
        <end position="229"/>
    </location>
</feature>
<proteinExistence type="inferred from homology"/>
<name>A0A0M5L0H0_9GAMM</name>
<dbReference type="AlphaFoldDB" id="A0A0M5L0H0"/>
<dbReference type="PATRIC" id="fig|1125411.7.peg.1270"/>
<evidence type="ECO:0000256" key="2">
    <source>
        <dbReference type="ARBA" id="ARBA00022532"/>
    </source>
</evidence>
<comment type="catalytic activity">
    <reaction evidence="8">
        <text>succinate + ATP + CoA = succinyl-CoA + ADP + phosphate</text>
        <dbReference type="Rhea" id="RHEA:17661"/>
        <dbReference type="ChEBI" id="CHEBI:30031"/>
        <dbReference type="ChEBI" id="CHEBI:30616"/>
        <dbReference type="ChEBI" id="CHEBI:43474"/>
        <dbReference type="ChEBI" id="CHEBI:57287"/>
        <dbReference type="ChEBI" id="CHEBI:57292"/>
        <dbReference type="ChEBI" id="CHEBI:456216"/>
        <dbReference type="EC" id="6.2.1.5"/>
    </reaction>
    <physiologicalReaction direction="right-to-left" evidence="8">
        <dbReference type="Rhea" id="RHEA:17663"/>
    </physiologicalReaction>
</comment>
<dbReference type="RefSeq" id="WP_053820407.1">
    <property type="nucleotide sequence ID" value="NZ_CP006911.1"/>
</dbReference>
<dbReference type="FunFam" id="3.40.50.261:FF:000001">
    <property type="entry name" value="Succinate--CoA ligase [ADP-forming] subunit beta"/>
    <property type="match status" value="1"/>
</dbReference>
<keyword evidence="3 10" id="KW-0436">Ligase</keyword>
<dbReference type="PANTHER" id="PTHR11815:SF10">
    <property type="entry name" value="SUCCINATE--COA LIGASE [GDP-FORMING] SUBUNIT BETA, MITOCHONDRIAL"/>
    <property type="match status" value="1"/>
</dbReference>
<dbReference type="InterPro" id="IPR011761">
    <property type="entry name" value="ATP-grasp"/>
</dbReference>
<dbReference type="PIRSF" id="PIRSF001554">
    <property type="entry name" value="SucCS_beta"/>
    <property type="match status" value="1"/>
</dbReference>
<dbReference type="FunFam" id="3.30.470.20:FF:000002">
    <property type="entry name" value="Succinate--CoA ligase [ADP-forming] subunit beta"/>
    <property type="match status" value="1"/>
</dbReference>
<dbReference type="GO" id="GO:0005829">
    <property type="term" value="C:cytosol"/>
    <property type="evidence" value="ECO:0007669"/>
    <property type="project" value="TreeGrafter"/>
</dbReference>
<dbReference type="Gene3D" id="3.30.470.20">
    <property type="entry name" value="ATP-grasp fold, B domain"/>
    <property type="match status" value="1"/>
</dbReference>
<keyword evidence="5 10" id="KW-0547">Nucleotide-binding</keyword>
<dbReference type="InterPro" id="IPR005809">
    <property type="entry name" value="Succ_CoA_ligase-like_bsu"/>
</dbReference>
<evidence type="ECO:0000256" key="7">
    <source>
        <dbReference type="ARBA" id="ARBA00022842"/>
    </source>
</evidence>
<dbReference type="InterPro" id="IPR013815">
    <property type="entry name" value="ATP_grasp_subdomain_1"/>
</dbReference>
<protein>
    <recommendedName>
        <fullName evidence="10">Succinate--CoA ligase [ADP-forming] subunit beta</fullName>
        <ecNumber evidence="10">6.2.1.5</ecNumber>
    </recommendedName>
    <alternativeName>
        <fullName evidence="10">Succinyl-CoA synthetase subunit beta</fullName>
        <shortName evidence="10">SCS-beta</shortName>
    </alternativeName>
</protein>
<dbReference type="KEGG" id="tsn:W908_06425"/>
<dbReference type="FunFam" id="3.30.1490.20:FF:000002">
    <property type="entry name" value="Succinate--CoA ligase [ADP-forming] subunit beta"/>
    <property type="match status" value="1"/>
</dbReference>
<feature type="binding site" evidence="10">
    <location>
        <position position="199"/>
    </location>
    <ligand>
        <name>Mg(2+)</name>
        <dbReference type="ChEBI" id="CHEBI:18420"/>
    </ligand>
</feature>
<comment type="caution">
    <text evidence="10">Lacks conserved residue(s) required for the propagation of feature annotation.</text>
</comment>
<keyword evidence="13" id="KW-1185">Reference proteome</keyword>
<evidence type="ECO:0000256" key="6">
    <source>
        <dbReference type="ARBA" id="ARBA00022840"/>
    </source>
</evidence>
<evidence type="ECO:0000256" key="5">
    <source>
        <dbReference type="ARBA" id="ARBA00022741"/>
    </source>
</evidence>
<keyword evidence="4 10" id="KW-0479">Metal-binding</keyword>
<reference evidence="12 13" key="1">
    <citation type="journal article" date="2015" name="Genome Announc.">
        <title>Genome Sequence of 'Candidatus Thioglobus singularis' Strain PS1, a Mixotroph from the SUP05 Clade of Marine Gammaproteobacteria.</title>
        <authorList>
            <person name="Marshall K.T."/>
            <person name="Morris R.M."/>
        </authorList>
    </citation>
    <scope>NUCLEOTIDE SEQUENCE [LARGE SCALE GENOMIC DNA]</scope>
    <source>
        <strain evidence="12 13">PS1</strain>
    </source>
</reference>
<dbReference type="Pfam" id="PF08442">
    <property type="entry name" value="ATP-grasp_2"/>
    <property type="match status" value="1"/>
</dbReference>
<sequence length="389" mass="42097">MNIHEYQAKKLLAKYGVPIPKGGIAHSATEAIYQANELGGNSWIVKAQLHSGARGKAGGVKLCKSHSEISEFCDKLLGNNLVTNQTGPQGKMVSSIYVEEASDISKELYFSIVLDRATQKVTLIASTEGGMDIEKVAEETPEKIAKIVIDPAVGMQPFQSRQLAFTLDLPNQAVGVASRAVMKCYRAFRDTDANLLEINPLVLTSGNQILAIDAKMTFDANALYRRPEIFEFRDKTQEDPRETNAAEHDLSYIGLEGNIGCIINGAGLAMATMDMIQHAGGEPANFLDIGGGASPERVATSIELVLSDQNVEAILINIFAGINRCDWVAQGIVDLLNKRDINIPLVVRLSGTNVEKGQKILKDSGKKVITANTLADAAHKVVDAWKDNH</sequence>
<dbReference type="EMBL" id="CP006911">
    <property type="protein sequence ID" value="ALE02198.1"/>
    <property type="molecule type" value="Genomic_DNA"/>
</dbReference>
<dbReference type="GO" id="GO:0005524">
    <property type="term" value="F:ATP binding"/>
    <property type="evidence" value="ECO:0007669"/>
    <property type="project" value="UniProtKB-UniRule"/>
</dbReference>
<evidence type="ECO:0000256" key="8">
    <source>
        <dbReference type="ARBA" id="ARBA00050563"/>
    </source>
</evidence>
<keyword evidence="2 10" id="KW-0816">Tricarboxylic acid cycle</keyword>
<keyword evidence="7 10" id="KW-0460">Magnesium</keyword>
<dbReference type="Gene3D" id="3.40.50.261">
    <property type="entry name" value="Succinyl-CoA synthetase domains"/>
    <property type="match status" value="1"/>
</dbReference>
<dbReference type="Gene3D" id="3.30.1490.20">
    <property type="entry name" value="ATP-grasp fold, A domain"/>
    <property type="match status" value="1"/>
</dbReference>
<dbReference type="InterPro" id="IPR017866">
    <property type="entry name" value="Succ-CoA_synthase_bsu_CS"/>
</dbReference>
<comment type="cofactor">
    <cofactor evidence="10">
        <name>Mg(2+)</name>
        <dbReference type="ChEBI" id="CHEBI:18420"/>
    </cofactor>
    <text evidence="10">Binds 1 Mg(2+) ion per subunit.</text>
</comment>
<feature type="binding site" evidence="10">
    <location>
        <position position="107"/>
    </location>
    <ligand>
        <name>ATP</name>
        <dbReference type="ChEBI" id="CHEBI:30616"/>
    </ligand>
</feature>
<feature type="binding site" evidence="10">
    <location>
        <position position="213"/>
    </location>
    <ligand>
        <name>Mg(2+)</name>
        <dbReference type="ChEBI" id="CHEBI:18420"/>
    </ligand>
</feature>
<feature type="binding site" evidence="10">
    <location>
        <position position="102"/>
    </location>
    <ligand>
        <name>ATP</name>
        <dbReference type="ChEBI" id="CHEBI:30616"/>
    </ligand>
</feature>
<dbReference type="EC" id="6.2.1.5" evidence="10"/>
<evidence type="ECO:0000259" key="11">
    <source>
        <dbReference type="PROSITE" id="PS50975"/>
    </source>
</evidence>
<evidence type="ECO:0000256" key="3">
    <source>
        <dbReference type="ARBA" id="ARBA00022598"/>
    </source>
</evidence>
<feature type="binding site" evidence="10">
    <location>
        <position position="99"/>
    </location>
    <ligand>
        <name>ATP</name>
        <dbReference type="ChEBI" id="CHEBI:30616"/>
    </ligand>
</feature>
<dbReference type="Pfam" id="PF00549">
    <property type="entry name" value="Ligase_CoA"/>
    <property type="match status" value="1"/>
</dbReference>
<dbReference type="GO" id="GO:0042709">
    <property type="term" value="C:succinate-CoA ligase complex"/>
    <property type="evidence" value="ECO:0007669"/>
    <property type="project" value="TreeGrafter"/>
</dbReference>
<dbReference type="InterPro" id="IPR013650">
    <property type="entry name" value="ATP-grasp_succ-CoA_synth-type"/>
</dbReference>
<evidence type="ECO:0000256" key="10">
    <source>
        <dbReference type="HAMAP-Rule" id="MF_00558"/>
    </source>
</evidence>
<dbReference type="InterPro" id="IPR005811">
    <property type="entry name" value="SUCC_ACL_C"/>
</dbReference>
<dbReference type="PROSITE" id="PS01217">
    <property type="entry name" value="SUCCINYL_COA_LIG_3"/>
    <property type="match status" value="1"/>
</dbReference>
<dbReference type="PROSITE" id="PS50975">
    <property type="entry name" value="ATP_GRASP"/>
    <property type="match status" value="1"/>
</dbReference>
<dbReference type="NCBIfam" id="NF010647">
    <property type="entry name" value="PRK14046.1"/>
    <property type="match status" value="1"/>
</dbReference>
<dbReference type="STRING" id="1125411.W908_06425"/>